<dbReference type="AlphaFoldDB" id="A0A3M5VEG9"/>
<gene>
    <name evidence="7" type="ORF">ALP29_03794</name>
</gene>
<reference evidence="7 8" key="1">
    <citation type="submission" date="2018-08" db="EMBL/GenBank/DDBJ databases">
        <title>Recombination of ecologically and evolutionarily significant loci maintains genetic cohesion in the Pseudomonas syringae species complex.</title>
        <authorList>
            <person name="Dillon M."/>
            <person name="Thakur S."/>
            <person name="Almeida R.N.D."/>
            <person name="Weir B.S."/>
            <person name="Guttman D.S."/>
        </authorList>
    </citation>
    <scope>NUCLEOTIDE SEQUENCE [LARGE SCALE GENOMIC DNA]</scope>
    <source>
        <strain evidence="7 8">ICMP 14479</strain>
    </source>
</reference>
<dbReference type="SMART" id="SM00448">
    <property type="entry name" value="REC"/>
    <property type="match status" value="1"/>
</dbReference>
<dbReference type="PANTHER" id="PTHR45339:SF5">
    <property type="entry name" value="HISTIDINE KINASE"/>
    <property type="match status" value="1"/>
</dbReference>
<sequence>MLQQLSYLGHSVKDEQDGAHGLRTWRNHPFDVVITDCNMPVMNGYELAKAIRADEAACGKPPCLILGFTANAQPDEVDRCIAAGMDDCLFKPISMKDLAARLSGVESSFEPPSANDEVAHFDDEIDLVSLEQLTYGDQASIRSLLQDLLSSNEEDQVRLLKLFSQNDLTGLADLAHRVKGGARIVKAKRLIQCCDQLQIDCNGQDAARLTQSVDALHQTMEALTHVLTQRIAQSVD</sequence>
<dbReference type="InterPro" id="IPR036641">
    <property type="entry name" value="HPT_dom_sf"/>
</dbReference>
<protein>
    <recommendedName>
        <fullName evidence="9">Histidine kinase</fullName>
    </recommendedName>
</protein>
<feature type="modified residue" description="4-aspartylphosphate" evidence="4">
    <location>
        <position position="36"/>
    </location>
</feature>
<dbReference type="PROSITE" id="PS50894">
    <property type="entry name" value="HPT"/>
    <property type="match status" value="1"/>
</dbReference>
<dbReference type="GO" id="GO:0000160">
    <property type="term" value="P:phosphorelay signal transduction system"/>
    <property type="evidence" value="ECO:0007669"/>
    <property type="project" value="UniProtKB-KW"/>
</dbReference>
<dbReference type="InterPro" id="IPR011006">
    <property type="entry name" value="CheY-like_superfamily"/>
</dbReference>
<feature type="modified residue" description="Phosphohistidine" evidence="3">
    <location>
        <position position="176"/>
    </location>
</feature>
<feature type="domain" description="Response regulatory" evidence="5">
    <location>
        <begin position="1"/>
        <end position="106"/>
    </location>
</feature>
<dbReference type="InterPro" id="IPR008207">
    <property type="entry name" value="Sig_transdc_His_kin_Hpt_dom"/>
</dbReference>
<dbReference type="Gene3D" id="1.20.120.160">
    <property type="entry name" value="HPT domain"/>
    <property type="match status" value="1"/>
</dbReference>
<dbReference type="GO" id="GO:0005886">
    <property type="term" value="C:plasma membrane"/>
    <property type="evidence" value="ECO:0007669"/>
    <property type="project" value="UniProtKB-SubCell"/>
</dbReference>
<dbReference type="PROSITE" id="PS50110">
    <property type="entry name" value="RESPONSE_REGULATORY"/>
    <property type="match status" value="1"/>
</dbReference>
<dbReference type="Pfam" id="PF00072">
    <property type="entry name" value="Response_reg"/>
    <property type="match status" value="1"/>
</dbReference>
<evidence type="ECO:0000259" key="6">
    <source>
        <dbReference type="PROSITE" id="PS50894"/>
    </source>
</evidence>
<dbReference type="GO" id="GO:0005524">
    <property type="term" value="F:ATP binding"/>
    <property type="evidence" value="ECO:0007669"/>
    <property type="project" value="UniProtKB-KW"/>
</dbReference>
<dbReference type="SUPFAM" id="SSF47226">
    <property type="entry name" value="Histidine-containing phosphotransfer domain, HPT domain"/>
    <property type="match status" value="1"/>
</dbReference>
<dbReference type="CDD" id="cd17546">
    <property type="entry name" value="REC_hyHK_CKI1_RcsC-like"/>
    <property type="match status" value="1"/>
</dbReference>
<dbReference type="Gene3D" id="3.40.50.2300">
    <property type="match status" value="1"/>
</dbReference>
<keyword evidence="1 4" id="KW-0597">Phosphoprotein</keyword>
<evidence type="ECO:0000256" key="2">
    <source>
        <dbReference type="ARBA" id="ARBA00023012"/>
    </source>
</evidence>
<dbReference type="SUPFAM" id="SSF52172">
    <property type="entry name" value="CheY-like"/>
    <property type="match status" value="1"/>
</dbReference>
<evidence type="ECO:0000256" key="1">
    <source>
        <dbReference type="ARBA" id="ARBA00022553"/>
    </source>
</evidence>
<evidence type="ECO:0000313" key="8">
    <source>
        <dbReference type="Proteomes" id="UP000280395"/>
    </source>
</evidence>
<proteinExistence type="predicted"/>
<dbReference type="InterPro" id="IPR001789">
    <property type="entry name" value="Sig_transdc_resp-reg_receiver"/>
</dbReference>
<evidence type="ECO:0008006" key="9">
    <source>
        <dbReference type="Google" id="ProtNLM"/>
    </source>
</evidence>
<feature type="domain" description="HPt" evidence="6">
    <location>
        <begin position="137"/>
        <end position="230"/>
    </location>
</feature>
<keyword evidence="2" id="KW-0902">Two-component regulatory system</keyword>
<dbReference type="Pfam" id="PF01627">
    <property type="entry name" value="Hpt"/>
    <property type="match status" value="1"/>
</dbReference>
<dbReference type="PANTHER" id="PTHR45339">
    <property type="entry name" value="HYBRID SIGNAL TRANSDUCTION HISTIDINE KINASE J"/>
    <property type="match status" value="1"/>
</dbReference>
<accession>A0A3M5VEG9</accession>
<name>A0A3M5VEG9_PSESX</name>
<dbReference type="Proteomes" id="UP000280395">
    <property type="component" value="Unassembled WGS sequence"/>
</dbReference>
<evidence type="ECO:0000313" key="7">
    <source>
        <dbReference type="EMBL" id="RMU56610.1"/>
    </source>
</evidence>
<dbReference type="GO" id="GO:0004672">
    <property type="term" value="F:protein kinase activity"/>
    <property type="evidence" value="ECO:0007669"/>
    <property type="project" value="UniProtKB-ARBA"/>
</dbReference>
<comment type="caution">
    <text evidence="7">The sequence shown here is derived from an EMBL/GenBank/DDBJ whole genome shotgun (WGS) entry which is preliminary data.</text>
</comment>
<evidence type="ECO:0000256" key="4">
    <source>
        <dbReference type="PROSITE-ProRule" id="PRU00169"/>
    </source>
</evidence>
<evidence type="ECO:0000256" key="3">
    <source>
        <dbReference type="PROSITE-ProRule" id="PRU00110"/>
    </source>
</evidence>
<organism evidence="7 8">
    <name type="scientific">Pseudomonas syringae pv. avii</name>
    <dbReference type="NCBI Taxonomy" id="663959"/>
    <lineage>
        <taxon>Bacteria</taxon>
        <taxon>Pseudomonadati</taxon>
        <taxon>Pseudomonadota</taxon>
        <taxon>Gammaproteobacteria</taxon>
        <taxon>Pseudomonadales</taxon>
        <taxon>Pseudomonadaceae</taxon>
        <taxon>Pseudomonas</taxon>
        <taxon>Pseudomonas syringae</taxon>
    </lineage>
</organism>
<evidence type="ECO:0000259" key="5">
    <source>
        <dbReference type="PROSITE" id="PS50110"/>
    </source>
</evidence>
<dbReference type="CDD" id="cd00088">
    <property type="entry name" value="HPT"/>
    <property type="match status" value="1"/>
</dbReference>
<dbReference type="EMBL" id="RBUA01000695">
    <property type="protein sequence ID" value="RMU56610.1"/>
    <property type="molecule type" value="Genomic_DNA"/>
</dbReference>